<dbReference type="NCBIfam" id="NF033563">
    <property type="entry name" value="transpos_IS30"/>
    <property type="match status" value="1"/>
</dbReference>
<dbReference type="Proteomes" id="UP000292568">
    <property type="component" value="Unassembled WGS sequence"/>
</dbReference>
<sequence length="417" mass="47711">MGYEFEGVVYGRLRDMQAARRARYAELLKAGMNFTQAAHAVGVSKRTGKVWRNGRTRSTGRNERPLVDWYAGRMGPERDRQAGTRRHLSEDEHIEIADLVQAGEGVRAIARRPGRSPSTISRELRRNAHPRDGVYQPRRAHQIARSRRPRPKERKIRPGTALYDYVAAGLEHHWSPEQTGRRMLLDFPDNEAMRACHETIYQAIYVQCKGELRKDLAKALRKGRAARRPRNDGQCRRPRFREPMVMISERPADVADRAVPGHWEGDLICGTANRSAIGTLVERTTRYTLLLALPDGHDAEHVQQAIIDKMGRLPRPLLNSLTWDQGGELALHRRITAALDMQVYFCDPHSPWQRGTNENTNGLLRQYFPKGTDLSGYSQDYLDAVADEPDDRPRKTLDWAKPAERIIELFNTIQYAQ</sequence>
<comment type="caution">
    <text evidence="8">The sequence shown here is derived from an EMBL/GenBank/DDBJ whole genome shotgun (WGS) entry which is preliminary data.</text>
</comment>
<feature type="region of interest" description="Disordered" evidence="6">
    <location>
        <begin position="111"/>
        <end position="154"/>
    </location>
</feature>
<dbReference type="GO" id="GO:0005829">
    <property type="term" value="C:cytosol"/>
    <property type="evidence" value="ECO:0007669"/>
    <property type="project" value="TreeGrafter"/>
</dbReference>
<dbReference type="GO" id="GO:0004803">
    <property type="term" value="F:transposase activity"/>
    <property type="evidence" value="ECO:0007669"/>
    <property type="project" value="InterPro"/>
</dbReference>
<evidence type="ECO:0000313" key="9">
    <source>
        <dbReference type="Proteomes" id="UP000292568"/>
    </source>
</evidence>
<feature type="domain" description="Integrase catalytic" evidence="7">
    <location>
        <begin position="247"/>
        <end position="410"/>
    </location>
</feature>
<evidence type="ECO:0000259" key="7">
    <source>
        <dbReference type="PROSITE" id="PS50994"/>
    </source>
</evidence>
<organism evidence="8 9">
    <name type="scientific">Bifidobacterium pseudolongum subsp. globosum</name>
    <dbReference type="NCBI Taxonomy" id="1690"/>
    <lineage>
        <taxon>Bacteria</taxon>
        <taxon>Bacillati</taxon>
        <taxon>Actinomycetota</taxon>
        <taxon>Actinomycetes</taxon>
        <taxon>Bifidobacteriales</taxon>
        <taxon>Bifidobacteriaceae</taxon>
        <taxon>Bifidobacterium</taxon>
    </lineage>
</organism>
<dbReference type="GO" id="GO:0015074">
    <property type="term" value="P:DNA integration"/>
    <property type="evidence" value="ECO:0007669"/>
    <property type="project" value="InterPro"/>
</dbReference>
<dbReference type="InterPro" id="IPR001598">
    <property type="entry name" value="Transposase_IS30_CS"/>
</dbReference>
<dbReference type="SUPFAM" id="SSF46689">
    <property type="entry name" value="Homeodomain-like"/>
    <property type="match status" value="1"/>
</dbReference>
<dbReference type="RefSeq" id="WP_242502886.1">
    <property type="nucleotide sequence ID" value="NZ_RYUH01000014.1"/>
</dbReference>
<evidence type="ECO:0000256" key="6">
    <source>
        <dbReference type="SAM" id="MobiDB-lite"/>
    </source>
</evidence>
<dbReference type="GO" id="GO:0006313">
    <property type="term" value="P:DNA transposition"/>
    <property type="evidence" value="ECO:0007669"/>
    <property type="project" value="InterPro"/>
</dbReference>
<comment type="similarity">
    <text evidence="2">Belongs to the transposase IS30 family.</text>
</comment>
<evidence type="ECO:0000256" key="4">
    <source>
        <dbReference type="ARBA" id="ARBA00023125"/>
    </source>
</evidence>
<proteinExistence type="inferred from homology"/>
<dbReference type="AlphaFoldDB" id="A0A4Q5A1A6"/>
<dbReference type="EMBL" id="RYUH01000014">
    <property type="protein sequence ID" value="RYQ08943.1"/>
    <property type="molecule type" value="Genomic_DNA"/>
</dbReference>
<feature type="compositionally biased region" description="Basic residues" evidence="6">
    <location>
        <begin position="138"/>
        <end position="154"/>
    </location>
</feature>
<dbReference type="Pfam" id="PF00665">
    <property type="entry name" value="rve"/>
    <property type="match status" value="1"/>
</dbReference>
<dbReference type="Gene3D" id="3.30.420.10">
    <property type="entry name" value="Ribonuclease H-like superfamily/Ribonuclease H"/>
    <property type="match status" value="1"/>
</dbReference>
<reference evidence="8 9" key="1">
    <citation type="submission" date="2018-12" db="EMBL/GenBank/DDBJ databases">
        <title>Unveiling genomic diversity among members of the Bifidobacterium pseudolongum species, a widely distributed gut commensal of the animal kingdom.</title>
        <authorList>
            <person name="Lugli G.A."/>
            <person name="Duranti S."/>
            <person name="Albert K."/>
            <person name="Mancabelli L."/>
            <person name="Napoli S."/>
            <person name="Viappiani A."/>
            <person name="Anzalone R."/>
            <person name="Longhi G."/>
            <person name="Milani C."/>
            <person name="Turroni F."/>
            <person name="Alessandri G."/>
            <person name="Sela D.A."/>
            <person name="Van Sinderen D."/>
            <person name="Ventura M."/>
        </authorList>
    </citation>
    <scope>NUCLEOTIDE SEQUENCE [LARGE SCALE GENOMIC DNA]</scope>
    <source>
        <strain evidence="8 9">2093B</strain>
    </source>
</reference>
<comment type="function">
    <text evidence="1">Required for the transposition of the insertion element.</text>
</comment>
<dbReference type="Gene3D" id="1.10.10.60">
    <property type="entry name" value="Homeodomain-like"/>
    <property type="match status" value="1"/>
</dbReference>
<dbReference type="InterPro" id="IPR012337">
    <property type="entry name" value="RNaseH-like_sf"/>
</dbReference>
<evidence type="ECO:0000256" key="1">
    <source>
        <dbReference type="ARBA" id="ARBA00002190"/>
    </source>
</evidence>
<gene>
    <name evidence="8" type="ORF">PG2093B_1497</name>
</gene>
<dbReference type="InterPro" id="IPR053392">
    <property type="entry name" value="Transposase_IS30-like"/>
</dbReference>
<evidence type="ECO:0000256" key="5">
    <source>
        <dbReference type="ARBA" id="ARBA00023172"/>
    </source>
</evidence>
<dbReference type="InterPro" id="IPR051917">
    <property type="entry name" value="Transposase-Integrase"/>
</dbReference>
<dbReference type="SUPFAM" id="SSF53098">
    <property type="entry name" value="Ribonuclease H-like"/>
    <property type="match status" value="1"/>
</dbReference>
<dbReference type="PANTHER" id="PTHR10948">
    <property type="entry name" value="TRANSPOSASE"/>
    <property type="match status" value="1"/>
</dbReference>
<evidence type="ECO:0000256" key="3">
    <source>
        <dbReference type="ARBA" id="ARBA00022578"/>
    </source>
</evidence>
<dbReference type="InterPro" id="IPR009057">
    <property type="entry name" value="Homeodomain-like_sf"/>
</dbReference>
<feature type="compositionally biased region" description="Basic and acidic residues" evidence="6">
    <location>
        <begin position="122"/>
        <end position="132"/>
    </location>
</feature>
<dbReference type="PROSITE" id="PS50994">
    <property type="entry name" value="INTEGRASE"/>
    <property type="match status" value="1"/>
</dbReference>
<dbReference type="InterPro" id="IPR036397">
    <property type="entry name" value="RNaseH_sf"/>
</dbReference>
<protein>
    <submittedName>
        <fullName evidence="8">Transposase</fullName>
    </submittedName>
</protein>
<keyword evidence="5" id="KW-0233">DNA recombination</keyword>
<dbReference type="GO" id="GO:0003677">
    <property type="term" value="F:DNA binding"/>
    <property type="evidence" value="ECO:0007669"/>
    <property type="project" value="UniProtKB-KW"/>
</dbReference>
<accession>A0A4Q5A1A6</accession>
<keyword evidence="4" id="KW-0238">DNA-binding</keyword>
<dbReference type="Pfam" id="PF13936">
    <property type="entry name" value="HTH_38"/>
    <property type="match status" value="1"/>
</dbReference>
<evidence type="ECO:0000256" key="2">
    <source>
        <dbReference type="ARBA" id="ARBA00006363"/>
    </source>
</evidence>
<dbReference type="InterPro" id="IPR025246">
    <property type="entry name" value="IS30-like_HTH"/>
</dbReference>
<keyword evidence="3" id="KW-0815">Transposition</keyword>
<name>A0A4Q5A1A6_9BIFI</name>
<dbReference type="PROSITE" id="PS01043">
    <property type="entry name" value="TRANSPOSASE_IS30"/>
    <property type="match status" value="1"/>
</dbReference>
<dbReference type="PANTHER" id="PTHR10948:SF23">
    <property type="entry name" value="TRANSPOSASE INSI FOR INSERTION SEQUENCE ELEMENT IS30A-RELATED"/>
    <property type="match status" value="1"/>
</dbReference>
<evidence type="ECO:0000313" key="8">
    <source>
        <dbReference type="EMBL" id="RYQ08943.1"/>
    </source>
</evidence>
<dbReference type="InterPro" id="IPR001584">
    <property type="entry name" value="Integrase_cat-core"/>
</dbReference>